<proteinExistence type="predicted"/>
<dbReference type="RefSeq" id="XP_014491949.1">
    <property type="nucleotide sequence ID" value="XM_014636463.1"/>
</dbReference>
<evidence type="ECO:0000313" key="5">
    <source>
        <dbReference type="RefSeq" id="XP_014491949.1"/>
    </source>
</evidence>
<dbReference type="AlphaFoldDB" id="A0A1S3TDW0"/>
<dbReference type="Pfam" id="PF05699">
    <property type="entry name" value="Dimer_Tnp_hAT"/>
    <property type="match status" value="1"/>
</dbReference>
<dbReference type="PANTHER" id="PTHR45749:SF23">
    <property type="entry name" value="ZINC FINGER MYM-TYPE PROTEIN 1-LIKE"/>
    <property type="match status" value="1"/>
</dbReference>
<evidence type="ECO:0000259" key="2">
    <source>
        <dbReference type="Pfam" id="PF05699"/>
    </source>
</evidence>
<gene>
    <name evidence="5" type="primary">LOC106754450</name>
</gene>
<dbReference type="InterPro" id="IPR008906">
    <property type="entry name" value="HATC_C_dom"/>
</dbReference>
<dbReference type="Proteomes" id="UP000087766">
    <property type="component" value="Unplaced"/>
</dbReference>
<dbReference type="InterPro" id="IPR012337">
    <property type="entry name" value="RNaseH-like_sf"/>
</dbReference>
<feature type="region of interest" description="Disordered" evidence="1">
    <location>
        <begin position="442"/>
        <end position="484"/>
    </location>
</feature>
<dbReference type="GeneID" id="106754450"/>
<keyword evidence="4" id="KW-1185">Reference proteome</keyword>
<dbReference type="GO" id="GO:0046983">
    <property type="term" value="F:protein dimerization activity"/>
    <property type="evidence" value="ECO:0007669"/>
    <property type="project" value="InterPro"/>
</dbReference>
<accession>A0A1S3TDW0</accession>
<evidence type="ECO:0000256" key="1">
    <source>
        <dbReference type="SAM" id="MobiDB-lite"/>
    </source>
</evidence>
<feature type="domain" description="DUF4371" evidence="3">
    <location>
        <begin position="13"/>
        <end position="247"/>
    </location>
</feature>
<dbReference type="InterPro" id="IPR025398">
    <property type="entry name" value="DUF4371"/>
</dbReference>
<reference evidence="5" key="1">
    <citation type="submission" date="2025-08" db="UniProtKB">
        <authorList>
            <consortium name="RefSeq"/>
        </authorList>
    </citation>
    <scope>IDENTIFICATION</scope>
    <source>
        <tissue evidence="5">Leaf</tissue>
    </source>
</reference>
<protein>
    <submittedName>
        <fullName evidence="5">Uncharacterized protein LOC106754450</fullName>
    </submittedName>
</protein>
<dbReference type="STRING" id="3916.A0A1S3TDW0"/>
<evidence type="ECO:0000259" key="3">
    <source>
        <dbReference type="Pfam" id="PF14291"/>
    </source>
</evidence>
<dbReference type="KEGG" id="vra:106754450"/>
<sequence length="680" mass="77715">MLFNRGATKFSSETGFSDWAHARDRIADHENSSSHRDCLIKFRDCKNEIGRIDHELRVQITKEQEYWKNVLRRVVSVIKKLASRGLAFRGTDETFGSVSNGNFMMCLELISEYDPFLADHIARHGSTGRGNVSYLSSTIYEELIELMGKSVLEHVVKLVKIAKYYAVIVDSTRDLNKKDQLTLLVRYVNTTGIPEERFLTFIENCGHTGEEMAESVLKYLAFVDLSIEDCRGQSYDNAANMSGKFKGLQARLKAANSVITYVPCALHSMNLSGSSAAESCKMTVVYFDFLQSVYNFISSSTHRWAIFLSFCEEEKDSRTLKTLSSTRFNAREKACEALNSSAKSLAKTLQCLADDESLKEVDRIKARAFLRQLRSFDIIFMSIVWKAIFLRFGKILHDIQSKQMHVSRALSLYDSLVGFLEELKTSFPTYFETAKEKHRELRSFKNDDTGDESGEADERPKRHRRRKRFFDDSEDEEEQEVQADEEINGELANQSFNIILQTLIDDVRERAAAYREFALKFSFLTELPSLESAQISEATAQLIQAYKEDLESSLFEECLHLKSYLNQLAASTTSNSEALGLTDLSLSKLYQFLIEKNLQDVYPNVSIALHIYLTVPVTNCSAERSFSAMGRVHNYLRTSQQQERLVNVAIMSMESDITMQLDFEDIIEKFARAKARKKNF</sequence>
<feature type="compositionally biased region" description="Acidic residues" evidence="1">
    <location>
        <begin position="472"/>
        <end position="484"/>
    </location>
</feature>
<feature type="domain" description="HAT C-terminal dimerisation" evidence="2">
    <location>
        <begin position="596"/>
        <end position="656"/>
    </location>
</feature>
<name>A0A1S3TDW0_VIGRR</name>
<dbReference type="PANTHER" id="PTHR45749">
    <property type="match status" value="1"/>
</dbReference>
<dbReference type="Pfam" id="PF14291">
    <property type="entry name" value="DUF4371"/>
    <property type="match status" value="1"/>
</dbReference>
<dbReference type="SUPFAM" id="SSF53098">
    <property type="entry name" value="Ribonuclease H-like"/>
    <property type="match status" value="1"/>
</dbReference>
<evidence type="ECO:0000313" key="4">
    <source>
        <dbReference type="Proteomes" id="UP000087766"/>
    </source>
</evidence>
<dbReference type="OrthoDB" id="1413337at2759"/>
<organism evidence="4 5">
    <name type="scientific">Vigna radiata var. radiata</name>
    <name type="common">Mung bean</name>
    <name type="synonym">Phaseolus aureus</name>
    <dbReference type="NCBI Taxonomy" id="3916"/>
    <lineage>
        <taxon>Eukaryota</taxon>
        <taxon>Viridiplantae</taxon>
        <taxon>Streptophyta</taxon>
        <taxon>Embryophyta</taxon>
        <taxon>Tracheophyta</taxon>
        <taxon>Spermatophyta</taxon>
        <taxon>Magnoliopsida</taxon>
        <taxon>eudicotyledons</taxon>
        <taxon>Gunneridae</taxon>
        <taxon>Pentapetalae</taxon>
        <taxon>rosids</taxon>
        <taxon>fabids</taxon>
        <taxon>Fabales</taxon>
        <taxon>Fabaceae</taxon>
        <taxon>Papilionoideae</taxon>
        <taxon>50 kb inversion clade</taxon>
        <taxon>NPAAA clade</taxon>
        <taxon>indigoferoid/millettioid clade</taxon>
        <taxon>Phaseoleae</taxon>
        <taxon>Vigna</taxon>
    </lineage>
</organism>